<dbReference type="EMBL" id="WHWC01000003">
    <property type="protein sequence ID" value="KAG8386243.1"/>
    <property type="molecule type" value="Genomic_DNA"/>
</dbReference>
<dbReference type="PANTHER" id="PTHR33388:SF2">
    <property type="entry name" value="PROTEIN SPOROCYTELESS"/>
    <property type="match status" value="1"/>
</dbReference>
<keyword evidence="2" id="KW-0805">Transcription regulation</keyword>
<dbReference type="InterPro" id="IPR014855">
    <property type="entry name" value="NOZZLE"/>
</dbReference>
<sequence length="323" mass="35065">MATSVVMAGSSTDHHNTNPSSLPLLEDHQPIRRSSGRRKSKGSDSPSGGQTKKNKQPQRGMGVEKLERLRQQERWKKMTEINPSFADHPTLMNPSHVNPVHQFSKLGGFGAPSVQMGFNQSYSGYHHGQMGYGNGCLNNNMGSSTTFRGKINGICSKEMISSSTANVVKCYSDHCNACHKKKRVNGENLGCGRVRSDMYREMSNVNGGYGFLGLNVGDINQNIMISHENQGFIGTKLPLVPPPQLGYAAVPNGKTGVEVVGVHKKGSERESSVLMEYEFFPGGKSGGDHSQNDDDQSVMMKKVMEGSSSSSASCIDLSLKLSY</sequence>
<dbReference type="GO" id="GO:0003700">
    <property type="term" value="F:DNA-binding transcription factor activity"/>
    <property type="evidence" value="ECO:0007669"/>
    <property type="project" value="InterPro"/>
</dbReference>
<keyword evidence="6" id="KW-1185">Reference proteome</keyword>
<gene>
    <name evidence="5" type="ORF">BUALT_Bualt03G0128700</name>
</gene>
<evidence type="ECO:0000256" key="4">
    <source>
        <dbReference type="SAM" id="MobiDB-lite"/>
    </source>
</evidence>
<proteinExistence type="predicted"/>
<organism evidence="5 6">
    <name type="scientific">Buddleja alternifolia</name>
    <dbReference type="NCBI Taxonomy" id="168488"/>
    <lineage>
        <taxon>Eukaryota</taxon>
        <taxon>Viridiplantae</taxon>
        <taxon>Streptophyta</taxon>
        <taxon>Embryophyta</taxon>
        <taxon>Tracheophyta</taxon>
        <taxon>Spermatophyta</taxon>
        <taxon>Magnoliopsida</taxon>
        <taxon>eudicotyledons</taxon>
        <taxon>Gunneridae</taxon>
        <taxon>Pentapetalae</taxon>
        <taxon>asterids</taxon>
        <taxon>lamiids</taxon>
        <taxon>Lamiales</taxon>
        <taxon>Scrophulariaceae</taxon>
        <taxon>Buddlejeae</taxon>
        <taxon>Buddleja</taxon>
    </lineage>
</organism>
<keyword evidence="3" id="KW-0804">Transcription</keyword>
<dbReference type="Proteomes" id="UP000826271">
    <property type="component" value="Unassembled WGS sequence"/>
</dbReference>
<reference evidence="5" key="1">
    <citation type="submission" date="2019-10" db="EMBL/GenBank/DDBJ databases">
        <authorList>
            <person name="Zhang R."/>
            <person name="Pan Y."/>
            <person name="Wang J."/>
            <person name="Ma R."/>
            <person name="Yu S."/>
        </authorList>
    </citation>
    <scope>NUCLEOTIDE SEQUENCE</scope>
    <source>
        <strain evidence="5">LA-IB0</strain>
        <tissue evidence="5">Leaf</tissue>
    </source>
</reference>
<evidence type="ECO:0000256" key="1">
    <source>
        <dbReference type="ARBA" id="ARBA00022491"/>
    </source>
</evidence>
<comment type="caution">
    <text evidence="5">The sequence shown here is derived from an EMBL/GenBank/DDBJ whole genome shotgun (WGS) entry which is preliminary data.</text>
</comment>
<keyword evidence="1" id="KW-0678">Repressor</keyword>
<accession>A0AAV6Y438</accession>
<evidence type="ECO:0000256" key="3">
    <source>
        <dbReference type="ARBA" id="ARBA00023163"/>
    </source>
</evidence>
<dbReference type="Pfam" id="PF08744">
    <property type="entry name" value="NOZZLE"/>
    <property type="match status" value="1"/>
</dbReference>
<name>A0AAV6Y438_9LAMI</name>
<dbReference type="AlphaFoldDB" id="A0AAV6Y438"/>
<dbReference type="PANTHER" id="PTHR33388">
    <property type="entry name" value="OS01G0212500 PROTEIN"/>
    <property type="match status" value="1"/>
</dbReference>
<evidence type="ECO:0000313" key="5">
    <source>
        <dbReference type="EMBL" id="KAG8386243.1"/>
    </source>
</evidence>
<evidence type="ECO:0000256" key="2">
    <source>
        <dbReference type="ARBA" id="ARBA00023015"/>
    </source>
</evidence>
<evidence type="ECO:0000313" key="6">
    <source>
        <dbReference type="Proteomes" id="UP000826271"/>
    </source>
</evidence>
<feature type="region of interest" description="Disordered" evidence="4">
    <location>
        <begin position="1"/>
        <end position="65"/>
    </location>
</feature>
<dbReference type="InterPro" id="IPR040356">
    <property type="entry name" value="SPEAR"/>
</dbReference>
<protein>
    <submittedName>
        <fullName evidence="5">Uncharacterized protein</fullName>
    </submittedName>
</protein>